<dbReference type="EMBL" id="DAKRPA010000043">
    <property type="protein sequence ID" value="DBA01640.1"/>
    <property type="molecule type" value="Genomic_DNA"/>
</dbReference>
<organism evidence="1 2">
    <name type="scientific">Lagenidium giganteum</name>
    <dbReference type="NCBI Taxonomy" id="4803"/>
    <lineage>
        <taxon>Eukaryota</taxon>
        <taxon>Sar</taxon>
        <taxon>Stramenopiles</taxon>
        <taxon>Oomycota</taxon>
        <taxon>Peronosporomycetes</taxon>
        <taxon>Pythiales</taxon>
        <taxon>Pythiaceae</taxon>
    </lineage>
</organism>
<sequence>MGILLELKRKYSNLPSTIGKVIKILSKLRDRQKIAVMTVVLCADGVQKMGNNGTKRCDLYGVLNSICGFLNASTAFTVCVCSTTFQMPIEEALADSFQLRVPDATPNATSMAWQRSSGKTYNKDPEVMGGAGRALESLHVC</sequence>
<proteinExistence type="predicted"/>
<reference evidence="1" key="1">
    <citation type="submission" date="2022-11" db="EMBL/GenBank/DDBJ databases">
        <authorList>
            <person name="Morgan W.R."/>
            <person name="Tartar A."/>
        </authorList>
    </citation>
    <scope>NUCLEOTIDE SEQUENCE</scope>
    <source>
        <strain evidence="1">ARSEF 373</strain>
    </source>
</reference>
<accession>A0AAV2ZAI7</accession>
<name>A0AAV2ZAI7_9STRA</name>
<dbReference type="Proteomes" id="UP001146120">
    <property type="component" value="Unassembled WGS sequence"/>
</dbReference>
<evidence type="ECO:0000313" key="2">
    <source>
        <dbReference type="Proteomes" id="UP001146120"/>
    </source>
</evidence>
<comment type="caution">
    <text evidence="1">The sequence shown here is derived from an EMBL/GenBank/DDBJ whole genome shotgun (WGS) entry which is preliminary data.</text>
</comment>
<keyword evidence="2" id="KW-1185">Reference proteome</keyword>
<reference evidence="1" key="2">
    <citation type="journal article" date="2023" name="Microbiol Resour">
        <title>Decontamination and Annotation of the Draft Genome Sequence of the Oomycete Lagenidium giganteum ARSEF 373.</title>
        <authorList>
            <person name="Morgan W.R."/>
            <person name="Tartar A."/>
        </authorList>
    </citation>
    <scope>NUCLEOTIDE SEQUENCE</scope>
    <source>
        <strain evidence="1">ARSEF 373</strain>
    </source>
</reference>
<dbReference type="AlphaFoldDB" id="A0AAV2ZAI7"/>
<protein>
    <submittedName>
        <fullName evidence="1">Uncharacterized protein</fullName>
    </submittedName>
</protein>
<evidence type="ECO:0000313" key="1">
    <source>
        <dbReference type="EMBL" id="DBA01640.1"/>
    </source>
</evidence>
<gene>
    <name evidence="1" type="ORF">N0F65_010291</name>
</gene>